<feature type="non-terminal residue" evidence="5">
    <location>
        <position position="513"/>
    </location>
</feature>
<dbReference type="SMART" id="SM00248">
    <property type="entry name" value="ANK"/>
    <property type="match status" value="6"/>
</dbReference>
<dbReference type="GO" id="GO:0005634">
    <property type="term" value="C:nucleus"/>
    <property type="evidence" value="ECO:0007669"/>
    <property type="project" value="TreeGrafter"/>
</dbReference>
<dbReference type="Pfam" id="PF12796">
    <property type="entry name" value="Ank_2"/>
    <property type="match status" value="2"/>
</dbReference>
<dbReference type="AlphaFoldDB" id="A0A8B6BKJ9"/>
<gene>
    <name evidence="5" type="ORF">MGAL_10B081936</name>
</gene>
<keyword evidence="1" id="KW-0677">Repeat</keyword>
<organism evidence="5 6">
    <name type="scientific">Mytilus galloprovincialis</name>
    <name type="common">Mediterranean mussel</name>
    <dbReference type="NCBI Taxonomy" id="29158"/>
    <lineage>
        <taxon>Eukaryota</taxon>
        <taxon>Metazoa</taxon>
        <taxon>Spiralia</taxon>
        <taxon>Lophotrochozoa</taxon>
        <taxon>Mollusca</taxon>
        <taxon>Bivalvia</taxon>
        <taxon>Autobranchia</taxon>
        <taxon>Pteriomorphia</taxon>
        <taxon>Mytilida</taxon>
        <taxon>Mytiloidea</taxon>
        <taxon>Mytilidae</taxon>
        <taxon>Mytilinae</taxon>
        <taxon>Mytilus</taxon>
    </lineage>
</organism>
<dbReference type="EMBL" id="UYJE01000242">
    <property type="protein sequence ID" value="VDH91530.1"/>
    <property type="molecule type" value="Genomic_DNA"/>
</dbReference>
<dbReference type="PANTHER" id="PTHR24193">
    <property type="entry name" value="ANKYRIN REPEAT PROTEIN"/>
    <property type="match status" value="1"/>
</dbReference>
<dbReference type="GO" id="GO:0000976">
    <property type="term" value="F:transcription cis-regulatory region binding"/>
    <property type="evidence" value="ECO:0007669"/>
    <property type="project" value="TreeGrafter"/>
</dbReference>
<dbReference type="InterPro" id="IPR036770">
    <property type="entry name" value="Ankyrin_rpt-contain_sf"/>
</dbReference>
<feature type="transmembrane region" description="Helical" evidence="4">
    <location>
        <begin position="416"/>
        <end position="435"/>
    </location>
</feature>
<dbReference type="Proteomes" id="UP000596742">
    <property type="component" value="Unassembled WGS sequence"/>
</dbReference>
<feature type="repeat" description="ANK" evidence="3">
    <location>
        <begin position="445"/>
        <end position="481"/>
    </location>
</feature>
<reference evidence="5" key="1">
    <citation type="submission" date="2018-11" db="EMBL/GenBank/DDBJ databases">
        <authorList>
            <person name="Alioto T."/>
            <person name="Alioto T."/>
        </authorList>
    </citation>
    <scope>NUCLEOTIDE SEQUENCE</scope>
</reference>
<evidence type="ECO:0000256" key="1">
    <source>
        <dbReference type="ARBA" id="ARBA00022737"/>
    </source>
</evidence>
<dbReference type="PROSITE" id="PS50088">
    <property type="entry name" value="ANK_REPEAT"/>
    <property type="match status" value="2"/>
</dbReference>
<evidence type="ECO:0000256" key="4">
    <source>
        <dbReference type="SAM" id="Phobius"/>
    </source>
</evidence>
<proteinExistence type="predicted"/>
<dbReference type="PANTHER" id="PTHR24193:SF121">
    <property type="entry name" value="ADA2A-CONTAINING COMPLEX COMPONENT 3, ISOFORM D"/>
    <property type="match status" value="1"/>
</dbReference>
<dbReference type="PROSITE" id="PS50297">
    <property type="entry name" value="ANK_REP_REGION"/>
    <property type="match status" value="2"/>
</dbReference>
<protein>
    <submittedName>
        <fullName evidence="5">Uncharacterized protein</fullName>
    </submittedName>
</protein>
<dbReference type="GO" id="GO:0045944">
    <property type="term" value="P:positive regulation of transcription by RNA polymerase II"/>
    <property type="evidence" value="ECO:0007669"/>
    <property type="project" value="TreeGrafter"/>
</dbReference>
<evidence type="ECO:0000256" key="2">
    <source>
        <dbReference type="ARBA" id="ARBA00023043"/>
    </source>
</evidence>
<evidence type="ECO:0000313" key="6">
    <source>
        <dbReference type="Proteomes" id="UP000596742"/>
    </source>
</evidence>
<evidence type="ECO:0000313" key="5">
    <source>
        <dbReference type="EMBL" id="VDH91530.1"/>
    </source>
</evidence>
<sequence length="513" mass="59544">MQRVRVISPNVNDDQNVIVLEEKSYFHLACRFIDDLKKGFFLHVLWSQPIKQDKFLKVMFNLIDRGHIITKQTLMKSELTRKTVCDNRFFTPVIRQGFETYMVVFPAEKTFLHWIICNSCLQFFDYFWKSMSMKQQHRFVHADKSIFPLTLLSGCKEIIKQMVDAGADVNSPGSHYALQMLVLNERNTEVIEFLMRNGIAMNFTDYNRKSPLFYATTYTNLTVHAFLVENDSKQNPLHAAVYNSNIFKTKHLLSSRNIKWVSNNGWSVFHFAAYNNDIAMMDIIFETAMTRCKKSDQNDSKTPQFSDIVYAVDQRDINGWTPLHLASILCYNEAVDFLMSKGANAHLVDLDGKTPLHLSSSGRITSSLLEKNHREKEFPHTKCRKPCKKERHSFEEEDHANDMPENMKNWHPSSFSLIYVTCMNILFLCFSIVKFRKKIDIPDREGNTLLHAAANIKSDDESIESVQMLLERGANPLFYNSNGYMPTDVASKRSSNKLKLFLDTYLLHALKRR</sequence>
<name>A0A8B6BKJ9_MYTGA</name>
<keyword evidence="2 3" id="KW-0040">ANK repeat</keyword>
<keyword evidence="4" id="KW-0472">Membrane</keyword>
<dbReference type="Pfam" id="PF00023">
    <property type="entry name" value="Ank"/>
    <property type="match status" value="1"/>
</dbReference>
<keyword evidence="6" id="KW-1185">Reference proteome</keyword>
<evidence type="ECO:0000256" key="3">
    <source>
        <dbReference type="PROSITE-ProRule" id="PRU00023"/>
    </source>
</evidence>
<dbReference type="OrthoDB" id="9995210at2759"/>
<dbReference type="InterPro" id="IPR002110">
    <property type="entry name" value="Ankyrin_rpt"/>
</dbReference>
<dbReference type="Gene3D" id="1.25.40.20">
    <property type="entry name" value="Ankyrin repeat-containing domain"/>
    <property type="match status" value="3"/>
</dbReference>
<keyword evidence="4" id="KW-1133">Transmembrane helix</keyword>
<feature type="repeat" description="ANK" evidence="3">
    <location>
        <begin position="318"/>
        <end position="350"/>
    </location>
</feature>
<dbReference type="InterPro" id="IPR050663">
    <property type="entry name" value="Ankyrin-SOCS_Box"/>
</dbReference>
<comment type="caution">
    <text evidence="5">The sequence shown here is derived from an EMBL/GenBank/DDBJ whole genome shotgun (WGS) entry which is preliminary data.</text>
</comment>
<keyword evidence="4" id="KW-0812">Transmembrane</keyword>
<dbReference type="SUPFAM" id="SSF48403">
    <property type="entry name" value="Ankyrin repeat"/>
    <property type="match status" value="1"/>
</dbReference>
<accession>A0A8B6BKJ9</accession>